<dbReference type="AlphaFoldDB" id="A0A813IF58"/>
<evidence type="ECO:0000313" key="11">
    <source>
        <dbReference type="EMBL" id="CAE8648645.1"/>
    </source>
</evidence>
<proteinExistence type="inferred from homology"/>
<evidence type="ECO:0000256" key="5">
    <source>
        <dbReference type="ARBA" id="ARBA00022723"/>
    </source>
</evidence>
<evidence type="ECO:0000256" key="2">
    <source>
        <dbReference type="ARBA" id="ARBA00004496"/>
    </source>
</evidence>
<dbReference type="SUPFAM" id="SSF140586">
    <property type="entry name" value="Dcp2 domain-like"/>
    <property type="match status" value="1"/>
</dbReference>
<dbReference type="GO" id="GO:0003723">
    <property type="term" value="F:RNA binding"/>
    <property type="evidence" value="ECO:0007669"/>
    <property type="project" value="UniProtKB-KW"/>
</dbReference>
<dbReference type="EMBL" id="CAJNNW010006811">
    <property type="protein sequence ID" value="CAE8648645.1"/>
    <property type="molecule type" value="Genomic_DNA"/>
</dbReference>
<keyword evidence="4" id="KW-0963">Cytoplasm</keyword>
<dbReference type="InterPro" id="IPR020476">
    <property type="entry name" value="Nudix_hydrolase"/>
</dbReference>
<dbReference type="SUPFAM" id="SSF55811">
    <property type="entry name" value="Nudix"/>
    <property type="match status" value="1"/>
</dbReference>
<dbReference type="Gene3D" id="3.90.79.10">
    <property type="entry name" value="Nucleoside Triphosphate Pyrophosphohydrolase"/>
    <property type="match status" value="1"/>
</dbReference>
<evidence type="ECO:0000256" key="9">
    <source>
        <dbReference type="SAM" id="MobiDB-lite"/>
    </source>
</evidence>
<evidence type="ECO:0000256" key="6">
    <source>
        <dbReference type="ARBA" id="ARBA00022801"/>
    </source>
</evidence>
<dbReference type="GO" id="GO:0030145">
    <property type="term" value="F:manganese ion binding"/>
    <property type="evidence" value="ECO:0007669"/>
    <property type="project" value="InterPro"/>
</dbReference>
<comment type="caution">
    <text evidence="11">The sequence shown here is derived from an EMBL/GenBank/DDBJ whole genome shotgun (WGS) entry which is preliminary data.</text>
</comment>
<keyword evidence="8" id="KW-0464">Manganese</keyword>
<evidence type="ECO:0000256" key="3">
    <source>
        <dbReference type="ARBA" id="ARBA00005279"/>
    </source>
</evidence>
<dbReference type="InterPro" id="IPR007722">
    <property type="entry name" value="DCP2_BoxA"/>
</dbReference>
<dbReference type="SMART" id="SM01125">
    <property type="entry name" value="DCP2"/>
    <property type="match status" value="1"/>
</dbReference>
<comment type="cofactor">
    <cofactor evidence="1">
        <name>Mn(2+)</name>
        <dbReference type="ChEBI" id="CHEBI:29035"/>
    </cofactor>
</comment>
<dbReference type="Pfam" id="PF00293">
    <property type="entry name" value="NUDIX"/>
    <property type="match status" value="1"/>
</dbReference>
<organism evidence="11 12">
    <name type="scientific">Polarella glacialis</name>
    <name type="common">Dinoflagellate</name>
    <dbReference type="NCBI Taxonomy" id="89957"/>
    <lineage>
        <taxon>Eukaryota</taxon>
        <taxon>Sar</taxon>
        <taxon>Alveolata</taxon>
        <taxon>Dinophyceae</taxon>
        <taxon>Suessiales</taxon>
        <taxon>Suessiaceae</taxon>
        <taxon>Polarella</taxon>
    </lineage>
</organism>
<gene>
    <name evidence="11" type="ORF">PGLA2088_LOCUS6738</name>
</gene>
<keyword evidence="5" id="KW-0479">Metal-binding</keyword>
<dbReference type="InterPro" id="IPR000086">
    <property type="entry name" value="NUDIX_hydrolase_dom"/>
</dbReference>
<dbReference type="PANTHER" id="PTHR23114">
    <property type="entry name" value="M7GPPPN-MRNA HYDROLASE"/>
    <property type="match status" value="1"/>
</dbReference>
<dbReference type="GO" id="GO:0140933">
    <property type="term" value="F:5'-(N(7)-methylguanosine 5'-triphospho)-[mRNA] hydrolase activity"/>
    <property type="evidence" value="ECO:0007669"/>
    <property type="project" value="InterPro"/>
</dbReference>
<dbReference type="CDD" id="cd03672">
    <property type="entry name" value="NUDIX_Dcp2p_Nudt20"/>
    <property type="match status" value="1"/>
</dbReference>
<dbReference type="FunFam" id="3.90.79.10:FF:000003">
    <property type="entry name" value="M7GpppN-mRNA hydrolase isoform 2"/>
    <property type="match status" value="1"/>
</dbReference>
<name>A0A813IF58_POLGL</name>
<comment type="subcellular location">
    <subcellularLocation>
        <location evidence="2">Cytoplasm</location>
    </subcellularLocation>
</comment>
<dbReference type="Gene3D" id="1.10.10.1050">
    <property type="entry name" value="Dcp2, box A domain"/>
    <property type="match status" value="1"/>
</dbReference>
<feature type="domain" description="Nudix hydrolase" evidence="10">
    <location>
        <begin position="147"/>
        <end position="276"/>
    </location>
</feature>
<comment type="similarity">
    <text evidence="3">Belongs to the Nudix hydrolase family. DCP2 subfamily.</text>
</comment>
<dbReference type="InterPro" id="IPR020084">
    <property type="entry name" value="NUDIX_hydrolase_CS"/>
</dbReference>
<sequence>ACSLRFIINLPDQSLLDAPRLCFELQEAFWFYLDYLFEASRRELPKLNQANFCHLMLESSDILRSIYETPKAGASSESYEAGAARKVTTPGVQVEIQESTLFILLWKAAVVLEVQECRVVLDALLRVLKSRRDRLLPRACALPPLLAGRWLKGAVILNERLDKCLMVQPWKGDKWTYPRGKINEGENEEECAVREVWEETGVDISGQIELTQFVSADIYGSGCAMKLFIVPGISESVNASPNTRKEISKIGWIQLSRLPGWDGHSASEDTGSLRFFCVEPFVPGIRKWVKARQGGGHTAAPSAVRAPPARLPIGASAAPPGLALYGAGSPQTAIGGGFTPPSSLPPPSWGIATPKFVATPSSSSSPKLVADSAADEAKALRNAKKPMPSRFVTPTPMPMPGGSQLPKDSSAPQFVLDVGRVMREPRSCISTEVSCWR</sequence>
<feature type="non-terminal residue" evidence="11">
    <location>
        <position position="1"/>
    </location>
</feature>
<dbReference type="PANTHER" id="PTHR23114:SF17">
    <property type="entry name" value="M7GPPPN-MRNA HYDROLASE"/>
    <property type="match status" value="1"/>
</dbReference>
<evidence type="ECO:0000256" key="4">
    <source>
        <dbReference type="ARBA" id="ARBA00022490"/>
    </source>
</evidence>
<evidence type="ECO:0000259" key="10">
    <source>
        <dbReference type="PROSITE" id="PS51462"/>
    </source>
</evidence>
<dbReference type="InterPro" id="IPR036189">
    <property type="entry name" value="DCP2_BoxA_sf"/>
</dbReference>
<keyword evidence="7" id="KW-0694">RNA-binding</keyword>
<evidence type="ECO:0000256" key="7">
    <source>
        <dbReference type="ARBA" id="ARBA00022884"/>
    </source>
</evidence>
<protein>
    <recommendedName>
        <fullName evidence="10">Nudix hydrolase domain-containing protein</fullName>
    </recommendedName>
</protein>
<dbReference type="InterPro" id="IPR015797">
    <property type="entry name" value="NUDIX_hydrolase-like_dom_sf"/>
</dbReference>
<dbReference type="GO" id="GO:0000184">
    <property type="term" value="P:nuclear-transcribed mRNA catabolic process, nonsense-mediated decay"/>
    <property type="evidence" value="ECO:0007669"/>
    <property type="project" value="InterPro"/>
</dbReference>
<accession>A0A813IF58</accession>
<evidence type="ECO:0000256" key="8">
    <source>
        <dbReference type="ARBA" id="ARBA00023211"/>
    </source>
</evidence>
<dbReference type="PRINTS" id="PR00502">
    <property type="entry name" value="NUDIXFAMILY"/>
</dbReference>
<keyword evidence="6" id="KW-0378">Hydrolase</keyword>
<reference evidence="11" key="1">
    <citation type="submission" date="2021-02" db="EMBL/GenBank/DDBJ databases">
        <authorList>
            <person name="Dougan E. K."/>
            <person name="Rhodes N."/>
            <person name="Thang M."/>
            <person name="Chan C."/>
        </authorList>
    </citation>
    <scope>NUCLEOTIDE SEQUENCE</scope>
</reference>
<dbReference type="PROSITE" id="PS00893">
    <property type="entry name" value="NUDIX_BOX"/>
    <property type="match status" value="1"/>
</dbReference>
<evidence type="ECO:0000256" key="1">
    <source>
        <dbReference type="ARBA" id="ARBA00001936"/>
    </source>
</evidence>
<dbReference type="Pfam" id="PF05026">
    <property type="entry name" value="DCP2"/>
    <property type="match status" value="1"/>
</dbReference>
<dbReference type="Proteomes" id="UP000626109">
    <property type="component" value="Unassembled WGS sequence"/>
</dbReference>
<dbReference type="InterPro" id="IPR044099">
    <property type="entry name" value="Dcp2_NUDIX"/>
</dbReference>
<dbReference type="GO" id="GO:0005737">
    <property type="term" value="C:cytoplasm"/>
    <property type="evidence" value="ECO:0007669"/>
    <property type="project" value="UniProtKB-SubCell"/>
</dbReference>
<dbReference type="GO" id="GO:0000290">
    <property type="term" value="P:deadenylation-dependent decapping of nuclear-transcribed mRNA"/>
    <property type="evidence" value="ECO:0007669"/>
    <property type="project" value="InterPro"/>
</dbReference>
<feature type="region of interest" description="Disordered" evidence="9">
    <location>
        <begin position="380"/>
        <end position="410"/>
    </location>
</feature>
<evidence type="ECO:0000313" key="12">
    <source>
        <dbReference type="Proteomes" id="UP000626109"/>
    </source>
</evidence>
<dbReference type="PROSITE" id="PS51462">
    <property type="entry name" value="NUDIX"/>
    <property type="match status" value="1"/>
</dbReference>